<accession>A0A2J6PRV9</accession>
<evidence type="ECO:0000256" key="6">
    <source>
        <dbReference type="SAM" id="MobiDB-lite"/>
    </source>
</evidence>
<comment type="subcellular location">
    <subcellularLocation>
        <location evidence="2">Cytoplasm</location>
    </subcellularLocation>
    <subcellularLocation>
        <location evidence="1">Nucleus</location>
    </subcellularLocation>
</comment>
<dbReference type="AlphaFoldDB" id="A0A2J6PRV9"/>
<proteinExistence type="inferred from homology"/>
<sequence length="279" mass="30058">MAHPAKRPYNGSQPSITSYFTTQDPYALASSPTTYSNVPVLPPVVQSNLLQVGMRVRKSVPEGYKTGSPYSGFSLFADNNPPAPSTTHQNQTAASGQEKSKPKTRPRAGARELTPFCGLLKVGGLAQQQWGVYAPNYDGSMIRDREAYAAEAEEGFADGEDGEMEDEGAGMELPWSSQESGSTVSSYGEVATPGGTNKRRYFEEIEDEENGVVFNGGMGMGNALGERVLAVPRRKKWVGSAKFNRGGQENVGIVGEDVDFDEAEFLDYGLIKEVEMGGC</sequence>
<evidence type="ECO:0000256" key="4">
    <source>
        <dbReference type="ARBA" id="ARBA00022490"/>
    </source>
</evidence>
<dbReference type="OrthoDB" id="4072855at2759"/>
<dbReference type="Pfam" id="PF08591">
    <property type="entry name" value="RNR_inhib"/>
    <property type="match status" value="1"/>
</dbReference>
<reference evidence="7 8" key="1">
    <citation type="submission" date="2016-05" db="EMBL/GenBank/DDBJ databases">
        <title>A degradative enzymes factory behind the ericoid mycorrhizal symbiosis.</title>
        <authorList>
            <consortium name="DOE Joint Genome Institute"/>
            <person name="Martino E."/>
            <person name="Morin E."/>
            <person name="Grelet G."/>
            <person name="Kuo A."/>
            <person name="Kohler A."/>
            <person name="Daghino S."/>
            <person name="Barry K."/>
            <person name="Choi C."/>
            <person name="Cichocki N."/>
            <person name="Clum A."/>
            <person name="Copeland A."/>
            <person name="Hainaut M."/>
            <person name="Haridas S."/>
            <person name="Labutti K."/>
            <person name="Lindquist E."/>
            <person name="Lipzen A."/>
            <person name="Khouja H.-R."/>
            <person name="Murat C."/>
            <person name="Ohm R."/>
            <person name="Olson A."/>
            <person name="Spatafora J."/>
            <person name="Veneault-Fourrey C."/>
            <person name="Henrissat B."/>
            <person name="Grigoriev I."/>
            <person name="Martin F."/>
            <person name="Perotto S."/>
        </authorList>
    </citation>
    <scope>NUCLEOTIDE SEQUENCE [LARGE SCALE GENOMIC DNA]</scope>
    <source>
        <strain evidence="7 8">UAMH 7357</strain>
    </source>
</reference>
<feature type="region of interest" description="Disordered" evidence="6">
    <location>
        <begin position="71"/>
        <end position="108"/>
    </location>
</feature>
<feature type="compositionally biased region" description="Polar residues" evidence="6">
    <location>
        <begin position="175"/>
        <end position="186"/>
    </location>
</feature>
<feature type="region of interest" description="Disordered" evidence="6">
    <location>
        <begin position="159"/>
        <end position="192"/>
    </location>
</feature>
<dbReference type="GO" id="GO:0005634">
    <property type="term" value="C:nucleus"/>
    <property type="evidence" value="ECO:0007669"/>
    <property type="project" value="UniProtKB-SubCell"/>
</dbReference>
<dbReference type="GO" id="GO:0008104">
    <property type="term" value="P:intracellular protein localization"/>
    <property type="evidence" value="ECO:0007669"/>
    <property type="project" value="TreeGrafter"/>
</dbReference>
<evidence type="ECO:0000313" key="8">
    <source>
        <dbReference type="Proteomes" id="UP000235672"/>
    </source>
</evidence>
<organism evidence="7 8">
    <name type="scientific">Hyaloscypha hepaticicola</name>
    <dbReference type="NCBI Taxonomy" id="2082293"/>
    <lineage>
        <taxon>Eukaryota</taxon>
        <taxon>Fungi</taxon>
        <taxon>Dikarya</taxon>
        <taxon>Ascomycota</taxon>
        <taxon>Pezizomycotina</taxon>
        <taxon>Leotiomycetes</taxon>
        <taxon>Helotiales</taxon>
        <taxon>Hyaloscyphaceae</taxon>
        <taxon>Hyaloscypha</taxon>
    </lineage>
</organism>
<gene>
    <name evidence="7" type="ORF">NA56DRAFT_649058</name>
</gene>
<dbReference type="PANTHER" id="PTHR28081">
    <property type="entry name" value="DAMAGE-REGULATED IMPORT FACILITATOR 1-RELATED"/>
    <property type="match status" value="1"/>
</dbReference>
<keyword evidence="4" id="KW-0963">Cytoplasm</keyword>
<evidence type="ECO:0000256" key="2">
    <source>
        <dbReference type="ARBA" id="ARBA00004496"/>
    </source>
</evidence>
<keyword evidence="5" id="KW-0539">Nucleus</keyword>
<keyword evidence="8" id="KW-1185">Reference proteome</keyword>
<evidence type="ECO:0000256" key="5">
    <source>
        <dbReference type="ARBA" id="ARBA00023242"/>
    </source>
</evidence>
<feature type="compositionally biased region" description="Polar residues" evidence="6">
    <location>
        <begin position="85"/>
        <end position="97"/>
    </location>
</feature>
<dbReference type="GO" id="GO:0005737">
    <property type="term" value="C:cytoplasm"/>
    <property type="evidence" value="ECO:0007669"/>
    <property type="project" value="UniProtKB-SubCell"/>
</dbReference>
<evidence type="ECO:0000313" key="7">
    <source>
        <dbReference type="EMBL" id="PMD16752.1"/>
    </source>
</evidence>
<dbReference type="GO" id="GO:1990846">
    <property type="term" value="F:ribonucleoside-diphosphate reductase inhibitor activity"/>
    <property type="evidence" value="ECO:0007669"/>
    <property type="project" value="TreeGrafter"/>
</dbReference>
<evidence type="ECO:0000256" key="1">
    <source>
        <dbReference type="ARBA" id="ARBA00004123"/>
    </source>
</evidence>
<dbReference type="Proteomes" id="UP000235672">
    <property type="component" value="Unassembled WGS sequence"/>
</dbReference>
<comment type="similarity">
    <text evidence="3">Belongs to the DIF1/spd1 family.</text>
</comment>
<feature type="compositionally biased region" description="Acidic residues" evidence="6">
    <location>
        <begin position="159"/>
        <end position="169"/>
    </location>
</feature>
<evidence type="ECO:0000256" key="3">
    <source>
        <dbReference type="ARBA" id="ARBA00005459"/>
    </source>
</evidence>
<protein>
    <submittedName>
        <fullName evidence="7">Uncharacterized protein</fullName>
    </submittedName>
</protein>
<dbReference type="PANTHER" id="PTHR28081:SF1">
    <property type="entry name" value="DAMAGE-REGULATED IMPORT FACILITATOR 1"/>
    <property type="match status" value="1"/>
</dbReference>
<dbReference type="InterPro" id="IPR013900">
    <property type="entry name" value="RNR_inhibitor"/>
</dbReference>
<name>A0A2J6PRV9_9HELO</name>
<dbReference type="EMBL" id="KZ613503">
    <property type="protein sequence ID" value="PMD16752.1"/>
    <property type="molecule type" value="Genomic_DNA"/>
</dbReference>